<accession>A0AAN6UQ45</accession>
<keyword evidence="3" id="KW-1185">Reference proteome</keyword>
<protein>
    <submittedName>
        <fullName evidence="2">Uncharacterized protein</fullName>
    </submittedName>
</protein>
<dbReference type="EMBL" id="MU853403">
    <property type="protein sequence ID" value="KAK4137008.1"/>
    <property type="molecule type" value="Genomic_DNA"/>
</dbReference>
<feature type="region of interest" description="Disordered" evidence="1">
    <location>
        <begin position="1"/>
        <end position="29"/>
    </location>
</feature>
<organism evidence="2 3">
    <name type="scientific">Trichocladium antarcticum</name>
    <dbReference type="NCBI Taxonomy" id="1450529"/>
    <lineage>
        <taxon>Eukaryota</taxon>
        <taxon>Fungi</taxon>
        <taxon>Dikarya</taxon>
        <taxon>Ascomycota</taxon>
        <taxon>Pezizomycotina</taxon>
        <taxon>Sordariomycetes</taxon>
        <taxon>Sordariomycetidae</taxon>
        <taxon>Sordariales</taxon>
        <taxon>Chaetomiaceae</taxon>
        <taxon>Trichocladium</taxon>
    </lineage>
</organism>
<sequence>MWLGPAVPPLLISTPPRHPARGTRNPGSRAATSNDFVLAFSALGTGRVSGLKLLDLGAIMPSHRLSPRRVSVVVSRLLLVGFAGGFG</sequence>
<proteinExistence type="predicted"/>
<dbReference type="AlphaFoldDB" id="A0AAN6UQ45"/>
<reference evidence="2" key="1">
    <citation type="journal article" date="2023" name="Mol. Phylogenet. Evol.">
        <title>Genome-scale phylogeny and comparative genomics of the fungal order Sordariales.</title>
        <authorList>
            <person name="Hensen N."/>
            <person name="Bonometti L."/>
            <person name="Westerberg I."/>
            <person name="Brannstrom I.O."/>
            <person name="Guillou S."/>
            <person name="Cros-Aarteil S."/>
            <person name="Calhoun S."/>
            <person name="Haridas S."/>
            <person name="Kuo A."/>
            <person name="Mondo S."/>
            <person name="Pangilinan J."/>
            <person name="Riley R."/>
            <person name="LaButti K."/>
            <person name="Andreopoulos B."/>
            <person name="Lipzen A."/>
            <person name="Chen C."/>
            <person name="Yan M."/>
            <person name="Daum C."/>
            <person name="Ng V."/>
            <person name="Clum A."/>
            <person name="Steindorff A."/>
            <person name="Ohm R.A."/>
            <person name="Martin F."/>
            <person name="Silar P."/>
            <person name="Natvig D.O."/>
            <person name="Lalanne C."/>
            <person name="Gautier V."/>
            <person name="Ament-Velasquez S.L."/>
            <person name="Kruys A."/>
            <person name="Hutchinson M.I."/>
            <person name="Powell A.J."/>
            <person name="Barry K."/>
            <person name="Miller A.N."/>
            <person name="Grigoriev I.V."/>
            <person name="Debuchy R."/>
            <person name="Gladieux P."/>
            <person name="Hiltunen Thoren M."/>
            <person name="Johannesson H."/>
        </authorList>
    </citation>
    <scope>NUCLEOTIDE SEQUENCE</scope>
    <source>
        <strain evidence="2">CBS 123565</strain>
    </source>
</reference>
<evidence type="ECO:0000256" key="1">
    <source>
        <dbReference type="SAM" id="MobiDB-lite"/>
    </source>
</evidence>
<evidence type="ECO:0000313" key="2">
    <source>
        <dbReference type="EMBL" id="KAK4137008.1"/>
    </source>
</evidence>
<dbReference type="Proteomes" id="UP001304895">
    <property type="component" value="Unassembled WGS sequence"/>
</dbReference>
<gene>
    <name evidence="2" type="ORF">BT67DRAFT_440010</name>
</gene>
<comment type="caution">
    <text evidence="2">The sequence shown here is derived from an EMBL/GenBank/DDBJ whole genome shotgun (WGS) entry which is preliminary data.</text>
</comment>
<evidence type="ECO:0000313" key="3">
    <source>
        <dbReference type="Proteomes" id="UP001304895"/>
    </source>
</evidence>
<reference evidence="2" key="2">
    <citation type="submission" date="2023-05" db="EMBL/GenBank/DDBJ databases">
        <authorList>
            <consortium name="Lawrence Berkeley National Laboratory"/>
            <person name="Steindorff A."/>
            <person name="Hensen N."/>
            <person name="Bonometti L."/>
            <person name="Westerberg I."/>
            <person name="Brannstrom I.O."/>
            <person name="Guillou S."/>
            <person name="Cros-Aarteil S."/>
            <person name="Calhoun S."/>
            <person name="Haridas S."/>
            <person name="Kuo A."/>
            <person name="Mondo S."/>
            <person name="Pangilinan J."/>
            <person name="Riley R."/>
            <person name="Labutti K."/>
            <person name="Andreopoulos B."/>
            <person name="Lipzen A."/>
            <person name="Chen C."/>
            <person name="Yanf M."/>
            <person name="Daum C."/>
            <person name="Ng V."/>
            <person name="Clum A."/>
            <person name="Ohm R."/>
            <person name="Martin F."/>
            <person name="Silar P."/>
            <person name="Natvig D."/>
            <person name="Lalanne C."/>
            <person name="Gautier V."/>
            <person name="Ament-Velasquez S.L."/>
            <person name="Kruys A."/>
            <person name="Hutchinson M.I."/>
            <person name="Powell A.J."/>
            <person name="Barry K."/>
            <person name="Miller A.N."/>
            <person name="Grigoriev I.V."/>
            <person name="Debuchy R."/>
            <person name="Gladieux P."/>
            <person name="Thoren M.H."/>
            <person name="Johannesson H."/>
        </authorList>
    </citation>
    <scope>NUCLEOTIDE SEQUENCE</scope>
    <source>
        <strain evidence="2">CBS 123565</strain>
    </source>
</reference>
<name>A0AAN6UQ45_9PEZI</name>